<evidence type="ECO:0000313" key="1">
    <source>
        <dbReference type="EMBL" id="BBA41196.1"/>
    </source>
</evidence>
<reference evidence="1" key="2">
    <citation type="journal article" date="2017" name="Genome Announc.">
        <title>High-Quality Draft Genome Sequence of Burkholderia contaminans CH-1, a Gram-Negative Bacterium That Metabolizes 2-Azahypoxanthine, a Plant Growth-Regulating Compound.</title>
        <authorList>
            <person name="Choi J.-H."/>
            <person name="Sugiura H."/>
            <person name="Moriuchi R."/>
            <person name="Kawagishi H."/>
            <person name="Dohra H."/>
        </authorList>
    </citation>
    <scope>NUCLEOTIDE SEQUENCE</scope>
    <source>
        <strain evidence="1">CH-1</strain>
    </source>
</reference>
<protein>
    <submittedName>
        <fullName evidence="1">Uncharacterized protein</fullName>
    </submittedName>
</protein>
<organism evidence="1">
    <name type="scientific">Burkholderia contaminans</name>
    <dbReference type="NCBI Taxonomy" id="488447"/>
    <lineage>
        <taxon>Bacteria</taxon>
        <taxon>Pseudomonadati</taxon>
        <taxon>Pseudomonadota</taxon>
        <taxon>Betaproteobacteria</taxon>
        <taxon>Burkholderiales</taxon>
        <taxon>Burkholderiaceae</taxon>
        <taxon>Burkholderia</taxon>
        <taxon>Burkholderia cepacia complex</taxon>
    </lineage>
</organism>
<proteinExistence type="predicted"/>
<reference evidence="1" key="1">
    <citation type="journal article" date="2016" name="Biosci. Biotechnol. Biochem.">
        <title>Bioconversion of AHX to AOH by resting cells of Burkholderia contaminans CH-1.</title>
        <authorList>
            <person name="Choi J.H."/>
            <person name="Kikuchi A."/>
            <person name="Pumkaeo P."/>
            <person name="Hirai H."/>
            <person name="Tokuyama S."/>
            <person name="Kawagishi H."/>
        </authorList>
    </citation>
    <scope>NUCLEOTIDE SEQUENCE</scope>
    <source>
        <strain evidence="1">CH-1</strain>
    </source>
</reference>
<dbReference type="RefSeq" id="WP_212271268.1">
    <property type="nucleotide sequence ID" value="NZ_CP073665.1"/>
</dbReference>
<gene>
    <name evidence="1" type="ORF">BCCH1_36450</name>
</gene>
<accession>A0A250L9D9</accession>
<name>A0A250L9D9_9BURK</name>
<dbReference type="AlphaFoldDB" id="A0A250L9D9"/>
<sequence length="140" mass="16292">MLEATLLQFLRHPDSMRALLRDLFLTVITIPDAFFQPVLHIDDHGFQGFRFRTIYFAITPCVGYFSVKCDPIKCVKIREEVALRDGRRTRELATDPDFVRPSSLGVREHCCRKIDPIQDRSQLFVEVFPVGDEARELHKE</sequence>
<dbReference type="EMBL" id="AP018358">
    <property type="protein sequence ID" value="BBA41196.1"/>
    <property type="molecule type" value="Genomic_DNA"/>
</dbReference>